<dbReference type="InterPro" id="IPR017853">
    <property type="entry name" value="GH"/>
</dbReference>
<name>A0A951P6T3_9CYAN</name>
<reference evidence="2" key="2">
    <citation type="journal article" date="2022" name="Microbiol. Resour. Announc.">
        <title>Metagenome Sequencing to Explore Phylogenomics of Terrestrial Cyanobacteria.</title>
        <authorList>
            <person name="Ward R.D."/>
            <person name="Stajich J.E."/>
            <person name="Johansen J.R."/>
            <person name="Huntemann M."/>
            <person name="Clum A."/>
            <person name="Foster B."/>
            <person name="Foster B."/>
            <person name="Roux S."/>
            <person name="Palaniappan K."/>
            <person name="Varghese N."/>
            <person name="Mukherjee S."/>
            <person name="Reddy T.B.K."/>
            <person name="Daum C."/>
            <person name="Copeland A."/>
            <person name="Chen I.A."/>
            <person name="Ivanova N.N."/>
            <person name="Kyrpides N.C."/>
            <person name="Shapiro N."/>
            <person name="Eloe-Fadrosh E.A."/>
            <person name="Pietrasiak N."/>
        </authorList>
    </citation>
    <scope>NUCLEOTIDE SEQUENCE</scope>
    <source>
        <strain evidence="2">GSE-TBD4-15B</strain>
    </source>
</reference>
<accession>A0A951P6T3</accession>
<sequence length="777" mass="86113">MLRQHPWKIWRNRSTRQWLWFIDLVGSIAMLMVACGNLKPWSFNASQVSGAIGDHAPNLVDPAQSWDFMPAVDTFSDDALLDLRYLNESVAGETGFIRQSVTGQDFVTGNGSAIRFWPVNTTIWKDSAAAMADQARFLAKRGVNLVRWHGQIPSLQEHASLQAIDETARDQLWQMVAAMKAEGIYTVISPYFAAFLPLQPQWPVPRDSDNMMGLLFFDATLQDAYRAWWRALLEPVNPYTGLALKDDPAVALLQLQNEDSLLFWTLQGLRGEDLNLLTNQYGDWLKGKYGALEKALAAWNNSRFDGDDPTQGQLVLANIFELTQPVSDPGKARRLADQTEFLTLTMTRFNADMVSFLREEVGTQSLINANNWKTADTLRLNDAERYSYTPAEVMAVNRYYGGIHTGEHNGWAIVDGDRFTDESVLFHPDQLPTNLKQVTGHPMLITESSWVPPLSYQSEGPFVVSLYQSLNGVDGVFWFSLGQPQWQQPESANGYLPSLGKWNADTPELLGNFPAAALMYRKGYIQSGEVVVQEHRRLEDIWQRQPPSIAESATFDPNRDTEVQSSQSQRDTPVHPLAFLVGPVEVSYDSDPAQSQAMNLTPYIDLRGKTITSVTQEITWDYGRGLCWLNSPKAQGVTGFLQAAGSLDLADIAVISGNHYATVVAVSMDDQPLAISGQILVQVGTTARPTGWGQTAVQWQDDDGNNHSGYEVTNYGAAPWQVANADVSLTLRNSAITQAMALDMNGISQGEIALQPQSGAVTFTMPANTKYVVLTAS</sequence>
<protein>
    <submittedName>
        <fullName evidence="2">Uncharacterized protein</fullName>
    </submittedName>
</protein>
<dbReference type="AlphaFoldDB" id="A0A951P6T3"/>
<dbReference type="EMBL" id="JAHHHV010000004">
    <property type="protein sequence ID" value="MBW4464032.1"/>
    <property type="molecule type" value="Genomic_DNA"/>
</dbReference>
<reference evidence="2" key="1">
    <citation type="submission" date="2021-05" db="EMBL/GenBank/DDBJ databases">
        <authorList>
            <person name="Pietrasiak N."/>
            <person name="Ward R."/>
            <person name="Stajich J.E."/>
            <person name="Kurbessoian T."/>
        </authorList>
    </citation>
    <scope>NUCLEOTIDE SEQUENCE</scope>
    <source>
        <strain evidence="2">GSE-TBD4-15B</strain>
    </source>
</reference>
<proteinExistence type="predicted"/>
<gene>
    <name evidence="2" type="ORF">KME07_01155</name>
</gene>
<dbReference type="Proteomes" id="UP000707356">
    <property type="component" value="Unassembled WGS sequence"/>
</dbReference>
<comment type="caution">
    <text evidence="2">The sequence shown here is derived from an EMBL/GenBank/DDBJ whole genome shotgun (WGS) entry which is preliminary data.</text>
</comment>
<evidence type="ECO:0000313" key="2">
    <source>
        <dbReference type="EMBL" id="MBW4464032.1"/>
    </source>
</evidence>
<dbReference type="PROSITE" id="PS51257">
    <property type="entry name" value="PROKAR_LIPOPROTEIN"/>
    <property type="match status" value="1"/>
</dbReference>
<organism evidence="2 3">
    <name type="scientific">Pegethrix bostrychoides GSE-TBD4-15B</name>
    <dbReference type="NCBI Taxonomy" id="2839662"/>
    <lineage>
        <taxon>Bacteria</taxon>
        <taxon>Bacillati</taxon>
        <taxon>Cyanobacteriota</taxon>
        <taxon>Cyanophyceae</taxon>
        <taxon>Oculatellales</taxon>
        <taxon>Oculatellaceae</taxon>
        <taxon>Pegethrix</taxon>
    </lineage>
</organism>
<feature type="region of interest" description="Disordered" evidence="1">
    <location>
        <begin position="549"/>
        <end position="571"/>
    </location>
</feature>
<evidence type="ECO:0000256" key="1">
    <source>
        <dbReference type="SAM" id="MobiDB-lite"/>
    </source>
</evidence>
<dbReference type="Gene3D" id="3.20.20.80">
    <property type="entry name" value="Glycosidases"/>
    <property type="match status" value="1"/>
</dbReference>
<evidence type="ECO:0000313" key="3">
    <source>
        <dbReference type="Proteomes" id="UP000707356"/>
    </source>
</evidence>
<dbReference type="SUPFAM" id="SSF51445">
    <property type="entry name" value="(Trans)glycosidases"/>
    <property type="match status" value="1"/>
</dbReference>